<name>A0A7X0SEE7_9CLOT</name>
<protein>
    <recommendedName>
        <fullName evidence="6">DNA 5'-3' helicase</fullName>
        <ecNumber evidence="6">5.6.2.3</ecNumber>
    </recommendedName>
</protein>
<keyword evidence="9" id="KW-0347">Helicase</keyword>
<keyword evidence="2" id="KW-0547">Nucleotide-binding</keyword>
<evidence type="ECO:0000259" key="8">
    <source>
        <dbReference type="PROSITE" id="PS51193"/>
    </source>
</evidence>
<dbReference type="GO" id="GO:0043139">
    <property type="term" value="F:5'-3' DNA helicase activity"/>
    <property type="evidence" value="ECO:0007669"/>
    <property type="project" value="UniProtKB-EC"/>
</dbReference>
<dbReference type="GO" id="GO:0004527">
    <property type="term" value="F:exonuclease activity"/>
    <property type="evidence" value="ECO:0007669"/>
    <property type="project" value="UniProtKB-ARBA"/>
</dbReference>
<dbReference type="Pfam" id="PF00270">
    <property type="entry name" value="DEAD"/>
    <property type="match status" value="1"/>
</dbReference>
<dbReference type="InterPro" id="IPR011545">
    <property type="entry name" value="DEAD/DEAH_box_helicase_dom"/>
</dbReference>
<reference evidence="9 10" key="1">
    <citation type="submission" date="2020-08" db="EMBL/GenBank/DDBJ databases">
        <title>Clostridia isolated from Swiss meat.</title>
        <authorList>
            <person name="Wambui J."/>
            <person name="Stevens M.J.A."/>
            <person name="Stephan R."/>
        </authorList>
    </citation>
    <scope>NUCLEOTIDE SEQUENCE [LARGE SCALE GENOMIC DNA]</scope>
    <source>
        <strain evidence="9 10">CM001</strain>
    </source>
</reference>
<dbReference type="Gene3D" id="3.30.420.10">
    <property type="entry name" value="Ribonuclease H-like superfamily/Ribonuclease H"/>
    <property type="match status" value="1"/>
</dbReference>
<dbReference type="Gene3D" id="3.40.50.300">
    <property type="entry name" value="P-loop containing nucleotide triphosphate hydrolases"/>
    <property type="match status" value="2"/>
</dbReference>
<evidence type="ECO:0000256" key="6">
    <source>
        <dbReference type="ARBA" id="ARBA00044969"/>
    </source>
</evidence>
<evidence type="ECO:0000256" key="7">
    <source>
        <dbReference type="ARBA" id="ARBA00048954"/>
    </source>
</evidence>
<evidence type="ECO:0000256" key="2">
    <source>
        <dbReference type="ARBA" id="ARBA00022741"/>
    </source>
</evidence>
<dbReference type="CDD" id="cd06127">
    <property type="entry name" value="DEDDh"/>
    <property type="match status" value="1"/>
</dbReference>
<dbReference type="PANTHER" id="PTHR11472:SF34">
    <property type="entry name" value="REGULATOR OF TELOMERE ELONGATION HELICASE 1"/>
    <property type="match status" value="1"/>
</dbReference>
<dbReference type="InterPro" id="IPR012337">
    <property type="entry name" value="RNaseH-like_sf"/>
</dbReference>
<comment type="catalytic activity">
    <reaction evidence="7">
        <text>ATP + H2O = ADP + phosphate + H(+)</text>
        <dbReference type="Rhea" id="RHEA:13065"/>
        <dbReference type="ChEBI" id="CHEBI:15377"/>
        <dbReference type="ChEBI" id="CHEBI:15378"/>
        <dbReference type="ChEBI" id="CHEBI:30616"/>
        <dbReference type="ChEBI" id="CHEBI:43474"/>
        <dbReference type="ChEBI" id="CHEBI:456216"/>
        <dbReference type="EC" id="5.6.2.3"/>
    </reaction>
</comment>
<accession>A0A7X0SEE7</accession>
<feature type="domain" description="Helicase ATP-binding" evidence="8">
    <location>
        <begin position="250"/>
        <end position="536"/>
    </location>
</feature>
<dbReference type="SMART" id="SM00479">
    <property type="entry name" value="EXOIII"/>
    <property type="match status" value="1"/>
</dbReference>
<dbReference type="InterPro" id="IPR036397">
    <property type="entry name" value="RNaseH_sf"/>
</dbReference>
<dbReference type="RefSeq" id="WP_185165133.1">
    <property type="nucleotide sequence ID" value="NZ_JACKWY010000010.1"/>
</dbReference>
<evidence type="ECO:0000256" key="4">
    <source>
        <dbReference type="ARBA" id="ARBA00022840"/>
    </source>
</evidence>
<dbReference type="InterPro" id="IPR027417">
    <property type="entry name" value="P-loop_NTPase"/>
</dbReference>
<dbReference type="GO" id="GO:0016818">
    <property type="term" value="F:hydrolase activity, acting on acid anhydrides, in phosphorus-containing anhydrides"/>
    <property type="evidence" value="ECO:0007669"/>
    <property type="project" value="InterPro"/>
</dbReference>
<dbReference type="SMART" id="SM00491">
    <property type="entry name" value="HELICc2"/>
    <property type="match status" value="1"/>
</dbReference>
<gene>
    <name evidence="9" type="ORF">H7E68_14935</name>
</gene>
<evidence type="ECO:0000313" key="10">
    <source>
        <dbReference type="Proteomes" id="UP000585258"/>
    </source>
</evidence>
<dbReference type="Proteomes" id="UP000585258">
    <property type="component" value="Unassembled WGS sequence"/>
</dbReference>
<organism evidence="9 10">
    <name type="scientific">Clostridium gasigenes</name>
    <dbReference type="NCBI Taxonomy" id="94869"/>
    <lineage>
        <taxon>Bacteria</taxon>
        <taxon>Bacillati</taxon>
        <taxon>Bacillota</taxon>
        <taxon>Clostridia</taxon>
        <taxon>Eubacteriales</taxon>
        <taxon>Clostridiaceae</taxon>
        <taxon>Clostridium</taxon>
    </lineage>
</organism>
<dbReference type="InterPro" id="IPR045028">
    <property type="entry name" value="DinG/Rad3-like"/>
</dbReference>
<sequence length="993" mass="116400">MQTEVKSILDNVIYLNIETTGLDEKTSEIIEIGAVKIKDSIVTTLNTFIKPKGRIPLSIYDLCIDLREEDLLSARNIEHVKSELLGFLEVLPLICSNGEYVKSFFEYHIIEVKNEVLDLMEMAAILEPWRKEYNLQALLNDVTTLNKNQMHRGLQDSLDTILVVNSFLCRLWTKEEVLGALEPIYKTIIKGNSLLKKWNWTNYLLKPIMFNNDEYMYVYYKDNKEENTHLKRMDIDYNEYEDLLKNSEIWDNGGDFSYEYREEQKNISAKIRQTIEKKERIFIEAPTGSGKTFAYVLIVAISTYLNKLERNIEESSVIISTDTKELQNQLIEKDIPNILKKLSLYKKINFGAIKGKSNYLCTERVSDYKEFEGDINGPLVELFIKRLIIGGKYGDIENISFWAYKHFELDKYIKHICCESENCNLDKCIRECYLKNRYNELPLDNITVINHSLLANWPYGEKKKIYHLIIDEAHNLMEKAYDFFSEEFNSKEFLDLLDEIENGNPSIYFILRRLNANFGYRESVEISDIKIRRDDIEYNILNMINEFRNMNLQNKEYNFTTEFFNSREEYKLSMESVREHLSNLKVSIYSLYKLLDIYISNIVSDEDPHGDKDYRKLLNYIMKLKGQFDVIDTFITQSNEYAKILEVHKEFNYFKITNTPLKVGELVNDRILSDVKSTTFLSATLRIDNSFNNIKKHLGQESANEYKIPAVFNLKEQTRIFTLKDLGSYNSVNYIKNISGFIFETAKKLNGHMLVLFNNNSRREQTLEELSILTKGTTIELHTNKKALKYLRDKNRQIIMLGTKGFFEGIDLPGDALTCVIIDKLPNQNVENPLVKAITTYEHKKYYEVNYPQLCIKVKQSYGRLIRSTLDYGYFIILDGGTNNITLRKLEKDLSGPRIENVKSEELLSYMDNDYKIWKMNNLRTLLNNLRVKSKDIPSSIKNEAVLNNLFWEFKRYGEWSTQWYFKNINTTIKVNDSVKGVERKYTKGGQGH</sequence>
<dbReference type="InterPro" id="IPR014013">
    <property type="entry name" value="Helic_SF1/SF2_ATP-bd_DinG/Rad3"/>
</dbReference>
<comment type="similarity">
    <text evidence="5">Belongs to the helicase family. DinG subfamily.</text>
</comment>
<dbReference type="AlphaFoldDB" id="A0A7X0SEE7"/>
<dbReference type="SUPFAM" id="SSF53098">
    <property type="entry name" value="Ribonuclease H-like"/>
    <property type="match status" value="1"/>
</dbReference>
<evidence type="ECO:0000313" key="9">
    <source>
        <dbReference type="EMBL" id="MBB6715999.1"/>
    </source>
</evidence>
<dbReference type="InterPro" id="IPR014001">
    <property type="entry name" value="Helicase_ATP-bd"/>
</dbReference>
<dbReference type="InterPro" id="IPR013520">
    <property type="entry name" value="Ribonucl_H"/>
</dbReference>
<dbReference type="PROSITE" id="PS51193">
    <property type="entry name" value="HELICASE_ATP_BIND_2"/>
    <property type="match status" value="1"/>
</dbReference>
<proteinExistence type="inferred from homology"/>
<dbReference type="GO" id="GO:0003676">
    <property type="term" value="F:nucleic acid binding"/>
    <property type="evidence" value="ECO:0007669"/>
    <property type="project" value="InterPro"/>
</dbReference>
<dbReference type="EMBL" id="JACKWY010000010">
    <property type="protein sequence ID" value="MBB6715999.1"/>
    <property type="molecule type" value="Genomic_DNA"/>
</dbReference>
<dbReference type="SUPFAM" id="SSF52540">
    <property type="entry name" value="P-loop containing nucleoside triphosphate hydrolases"/>
    <property type="match status" value="2"/>
</dbReference>
<dbReference type="EC" id="5.6.2.3" evidence="6"/>
<keyword evidence="3" id="KW-0378">Hydrolase</keyword>
<dbReference type="Pfam" id="PF13307">
    <property type="entry name" value="Helicase_C_2"/>
    <property type="match status" value="1"/>
</dbReference>
<comment type="caution">
    <text evidence="9">The sequence shown here is derived from an EMBL/GenBank/DDBJ whole genome shotgun (WGS) entry which is preliminary data.</text>
</comment>
<dbReference type="PANTHER" id="PTHR11472">
    <property type="entry name" value="DNA REPAIR DEAD HELICASE RAD3/XP-D SUBFAMILY MEMBER"/>
    <property type="match status" value="1"/>
</dbReference>
<comment type="cofactor">
    <cofactor evidence="1">
        <name>[4Fe-4S] cluster</name>
        <dbReference type="ChEBI" id="CHEBI:49883"/>
    </cofactor>
</comment>
<evidence type="ECO:0000256" key="5">
    <source>
        <dbReference type="ARBA" id="ARBA00038058"/>
    </source>
</evidence>
<dbReference type="SMART" id="SM00487">
    <property type="entry name" value="DEXDc"/>
    <property type="match status" value="1"/>
</dbReference>
<dbReference type="GO" id="GO:0005524">
    <property type="term" value="F:ATP binding"/>
    <property type="evidence" value="ECO:0007669"/>
    <property type="project" value="UniProtKB-KW"/>
</dbReference>
<keyword evidence="4" id="KW-0067">ATP-binding</keyword>
<evidence type="ECO:0000256" key="1">
    <source>
        <dbReference type="ARBA" id="ARBA00001966"/>
    </source>
</evidence>
<dbReference type="GO" id="GO:0006139">
    <property type="term" value="P:nucleobase-containing compound metabolic process"/>
    <property type="evidence" value="ECO:0007669"/>
    <property type="project" value="InterPro"/>
</dbReference>
<dbReference type="InterPro" id="IPR006555">
    <property type="entry name" value="ATP-dep_Helicase_C"/>
</dbReference>
<evidence type="ECO:0000256" key="3">
    <source>
        <dbReference type="ARBA" id="ARBA00022801"/>
    </source>
</evidence>
<dbReference type="Pfam" id="PF00929">
    <property type="entry name" value="RNase_T"/>
    <property type="match status" value="1"/>
</dbReference>